<evidence type="ECO:0000256" key="4">
    <source>
        <dbReference type="SAM" id="MobiDB-lite"/>
    </source>
</evidence>
<comment type="subcellular location">
    <subcellularLocation>
        <location evidence="1">Nucleus</location>
    </subcellularLocation>
</comment>
<evidence type="ECO:0000313" key="7">
    <source>
        <dbReference type="EMBL" id="URE11323.1"/>
    </source>
</evidence>
<dbReference type="Pfam" id="PF00076">
    <property type="entry name" value="RRM_1"/>
    <property type="match status" value="1"/>
</dbReference>
<name>A0A9E7GDU4_9LILI</name>
<feature type="region of interest" description="Disordered" evidence="4">
    <location>
        <begin position="356"/>
        <end position="551"/>
    </location>
</feature>
<feature type="compositionally biased region" description="Polar residues" evidence="4">
    <location>
        <begin position="252"/>
        <end position="261"/>
    </location>
</feature>
<dbReference type="PANTHER" id="PTHR13952:SF9">
    <property type="entry name" value="SERINE_ARGININE REPETITIVE MATRIX PROTEIN 1-LIKE"/>
    <property type="match status" value="1"/>
</dbReference>
<protein>
    <recommendedName>
        <fullName evidence="6">RRM domain-containing protein</fullName>
    </recommendedName>
</protein>
<dbReference type="OrthoDB" id="439808at2759"/>
<dbReference type="AlphaFoldDB" id="A0A9E7GDU4"/>
<organism evidence="7 8">
    <name type="scientific">Musa troglodytarum</name>
    <name type="common">fe'i banana</name>
    <dbReference type="NCBI Taxonomy" id="320322"/>
    <lineage>
        <taxon>Eukaryota</taxon>
        <taxon>Viridiplantae</taxon>
        <taxon>Streptophyta</taxon>
        <taxon>Embryophyta</taxon>
        <taxon>Tracheophyta</taxon>
        <taxon>Spermatophyta</taxon>
        <taxon>Magnoliopsida</taxon>
        <taxon>Liliopsida</taxon>
        <taxon>Zingiberales</taxon>
        <taxon>Musaceae</taxon>
        <taxon>Musa</taxon>
    </lineage>
</organism>
<keyword evidence="3" id="KW-0694">RNA-binding</keyword>
<dbReference type="GO" id="GO:0071011">
    <property type="term" value="C:precatalytic spliceosome"/>
    <property type="evidence" value="ECO:0007669"/>
    <property type="project" value="TreeGrafter"/>
</dbReference>
<dbReference type="GO" id="GO:0030619">
    <property type="term" value="F:U1 snRNA binding"/>
    <property type="evidence" value="ECO:0007669"/>
    <property type="project" value="TreeGrafter"/>
</dbReference>
<dbReference type="PANTHER" id="PTHR13952">
    <property type="entry name" value="U1 SMALL NUCLEAR RIBONUCLEOPROTEIN 70 KD"/>
    <property type="match status" value="1"/>
</dbReference>
<accession>A0A9E7GDU4</accession>
<feature type="region of interest" description="Disordered" evidence="4">
    <location>
        <begin position="232"/>
        <end position="301"/>
    </location>
</feature>
<dbReference type="GO" id="GO:0071004">
    <property type="term" value="C:U2-type prespliceosome"/>
    <property type="evidence" value="ECO:0007669"/>
    <property type="project" value="TreeGrafter"/>
</dbReference>
<feature type="chain" id="PRO_5039221634" description="RRM domain-containing protein" evidence="5">
    <location>
        <begin position="16"/>
        <end position="632"/>
    </location>
</feature>
<dbReference type="GO" id="GO:0000398">
    <property type="term" value="P:mRNA splicing, via spliceosome"/>
    <property type="evidence" value="ECO:0007669"/>
    <property type="project" value="TreeGrafter"/>
</dbReference>
<feature type="compositionally biased region" description="Polar residues" evidence="4">
    <location>
        <begin position="274"/>
        <end position="285"/>
    </location>
</feature>
<feature type="domain" description="RRM" evidence="6">
    <location>
        <begin position="551"/>
        <end position="629"/>
    </location>
</feature>
<feature type="region of interest" description="Disordered" evidence="4">
    <location>
        <begin position="116"/>
        <end position="160"/>
    </location>
</feature>
<evidence type="ECO:0000259" key="6">
    <source>
        <dbReference type="PROSITE" id="PS50102"/>
    </source>
</evidence>
<dbReference type="Gene3D" id="3.30.70.330">
    <property type="match status" value="1"/>
</dbReference>
<reference evidence="7" key="1">
    <citation type="submission" date="2022-05" db="EMBL/GenBank/DDBJ databases">
        <title>The Musa troglodytarum L. genome provides insights into the mechanism of non-climacteric behaviour and enrichment of carotenoids.</title>
        <authorList>
            <person name="Wang J."/>
        </authorList>
    </citation>
    <scope>NUCLEOTIDE SEQUENCE</scope>
    <source>
        <tissue evidence="7">Leaf</tissue>
    </source>
</reference>
<dbReference type="SMART" id="SM00360">
    <property type="entry name" value="RRM"/>
    <property type="match status" value="1"/>
</dbReference>
<dbReference type="InterPro" id="IPR035979">
    <property type="entry name" value="RBD_domain_sf"/>
</dbReference>
<dbReference type="InterPro" id="IPR012677">
    <property type="entry name" value="Nucleotide-bd_a/b_plait_sf"/>
</dbReference>
<evidence type="ECO:0000256" key="5">
    <source>
        <dbReference type="SAM" id="SignalP"/>
    </source>
</evidence>
<keyword evidence="5" id="KW-0732">Signal</keyword>
<evidence type="ECO:0000256" key="3">
    <source>
        <dbReference type="PROSITE-ProRule" id="PRU00176"/>
    </source>
</evidence>
<feature type="compositionally biased region" description="Basic residues" evidence="4">
    <location>
        <begin position="465"/>
        <end position="479"/>
    </location>
</feature>
<dbReference type="Proteomes" id="UP001055439">
    <property type="component" value="Chromosome 6"/>
</dbReference>
<feature type="compositionally biased region" description="Basic and acidic residues" evidence="4">
    <location>
        <begin position="77"/>
        <end position="90"/>
    </location>
</feature>
<feature type="signal peptide" evidence="5">
    <location>
        <begin position="1"/>
        <end position="15"/>
    </location>
</feature>
<dbReference type="PROSITE" id="PS50102">
    <property type="entry name" value="RRM"/>
    <property type="match status" value="1"/>
</dbReference>
<feature type="compositionally biased region" description="Basic residues" evidence="4">
    <location>
        <begin position="504"/>
        <end position="517"/>
    </location>
</feature>
<dbReference type="GO" id="GO:0003729">
    <property type="term" value="F:mRNA binding"/>
    <property type="evidence" value="ECO:0007669"/>
    <property type="project" value="TreeGrafter"/>
</dbReference>
<evidence type="ECO:0000256" key="2">
    <source>
        <dbReference type="ARBA" id="ARBA00023242"/>
    </source>
</evidence>
<feature type="region of interest" description="Disordered" evidence="4">
    <location>
        <begin position="70"/>
        <end position="98"/>
    </location>
</feature>
<gene>
    <name evidence="7" type="ORF">MUK42_21859</name>
</gene>
<dbReference type="InterPro" id="IPR000504">
    <property type="entry name" value="RRM_dom"/>
</dbReference>
<feature type="compositionally biased region" description="Basic and acidic residues" evidence="4">
    <location>
        <begin position="286"/>
        <end position="296"/>
    </location>
</feature>
<feature type="compositionally biased region" description="Basic and acidic residues" evidence="4">
    <location>
        <begin position="442"/>
        <end position="453"/>
    </location>
</feature>
<evidence type="ECO:0000256" key="1">
    <source>
        <dbReference type="ARBA" id="ARBA00004123"/>
    </source>
</evidence>
<dbReference type="EMBL" id="CP097508">
    <property type="protein sequence ID" value="URE11323.1"/>
    <property type="molecule type" value="Genomic_DNA"/>
</dbReference>
<dbReference type="SUPFAM" id="SSF54928">
    <property type="entry name" value="RNA-binding domain, RBD"/>
    <property type="match status" value="1"/>
</dbReference>
<feature type="compositionally biased region" description="Basic residues" evidence="4">
    <location>
        <begin position="488"/>
        <end position="497"/>
    </location>
</feature>
<proteinExistence type="predicted"/>
<sequence length="632" mass="71182">MLVLCFCALSPLSLAPEKTSFWASPESKFWSLLTAISALTIDPKELDGLAEVAIGFMLLRVMELGSPNMEDGTPFKSELDVNSHGNKDGDGTENCQNGNEELEGMKVCVNQERPESPVLPVDGVSEGLQSPVLNSTASPSPMNKVQDESLPIGPEYDDDDVENRSVVHSIEELRSNVKYHEYQEEKQRPSYNIQSGDLLDMCADQTAEDEKKLGDSDPYLHRVTLSVDNISNSQLEKPDFDNDGMEDGNFSRVDNNLNSQPEKPDSGNDGLEDGNSNQVDNNLNSRAEKPDFGNDRIEDENFSQVDNNLNCQSEKSDFGNDGVDENFTHNIEMKDKDDHIMGVAHSDNVEMIEVCSVEHSPRPTRKGTPSSPERELSVPMVRSPDSKPSAAEGQLPNEISDRKTTRSPKHTPSPEKHAVGRKRTRDSFSPPARRKSPPGRMAHRDAHRRDSSPRKNLPASPRKRESPRRRDRSRSRSPVKRKDTSGHRRDHRGRSRSRSPYTRDHHRRSPRRRHSPSRRSPPASYHSRHRSPRRPWSPPTNRNTGVGRPGRNLFVAGFSYVTTERDLEKKFSRFGRVTDVRIVRDRRSGDSRGFGFLSLERDEDADAAIRALDQTEWNGRIVLVEKSKTSAR</sequence>
<keyword evidence="2" id="KW-0539">Nucleus</keyword>
<evidence type="ECO:0000313" key="8">
    <source>
        <dbReference type="Proteomes" id="UP001055439"/>
    </source>
</evidence>
<dbReference type="InterPro" id="IPR051183">
    <property type="entry name" value="U1_U11-U12_snRNP_70-35kDa"/>
</dbReference>
<dbReference type="GO" id="GO:0005685">
    <property type="term" value="C:U1 snRNP"/>
    <property type="evidence" value="ECO:0007669"/>
    <property type="project" value="TreeGrafter"/>
</dbReference>
<dbReference type="FunFam" id="3.30.70.330:FF:000535">
    <property type="entry name" value="Serine/arginine-rich splicing factor SR45a"/>
    <property type="match status" value="1"/>
</dbReference>
<keyword evidence="8" id="KW-1185">Reference proteome</keyword>
<feature type="compositionally biased region" description="Polar residues" evidence="4">
    <location>
        <begin position="127"/>
        <end position="143"/>
    </location>
</feature>